<proteinExistence type="predicted"/>
<reference evidence="2 3" key="1">
    <citation type="submission" date="2017-08" db="EMBL/GenBank/DDBJ databases">
        <title>Burning lignite coal seam in the remote Altai Mountains harbors a hydrogen-driven thermophilic microbial community.</title>
        <authorList>
            <person name="Kadnikov V.V."/>
            <person name="Mardanov A.V."/>
            <person name="Ivasenko D."/>
            <person name="Beletsky A.V."/>
            <person name="Karnachuk O.V."/>
            <person name="Ravin N.V."/>
        </authorList>
    </citation>
    <scope>NUCLEOTIDE SEQUENCE [LARGE SCALE GENOMIC DNA]</scope>
    <source>
        <strain evidence="2">AL33</strain>
    </source>
</reference>
<dbReference type="AlphaFoldDB" id="A0A2T5G839"/>
<accession>A0A2T5G839</accession>
<evidence type="ECO:0000313" key="3">
    <source>
        <dbReference type="Proteomes" id="UP000244180"/>
    </source>
</evidence>
<evidence type="ECO:0000256" key="1">
    <source>
        <dbReference type="SAM" id="MobiDB-lite"/>
    </source>
</evidence>
<feature type="region of interest" description="Disordered" evidence="1">
    <location>
        <begin position="1"/>
        <end position="26"/>
    </location>
</feature>
<gene>
    <name evidence="2" type="ORF">HSCHL_0407</name>
</gene>
<sequence>MCYDGVSSRLPESGAESDAGGSGGRKVAALIRQRAREIRWRM</sequence>
<name>A0A2T5G839_HYDSH</name>
<organism evidence="2 3">
    <name type="scientific">Hydrogenibacillus schlegelii</name>
    <name type="common">Bacillus schlegelii</name>
    <dbReference type="NCBI Taxonomy" id="1484"/>
    <lineage>
        <taxon>Bacteria</taxon>
        <taxon>Bacillati</taxon>
        <taxon>Bacillota</taxon>
        <taxon>Bacilli</taxon>
        <taxon>Bacillales</taxon>
        <taxon>Bacillales Family X. Incertae Sedis</taxon>
        <taxon>Hydrogenibacillus</taxon>
    </lineage>
</organism>
<dbReference type="Proteomes" id="UP000244180">
    <property type="component" value="Unassembled WGS sequence"/>
</dbReference>
<protein>
    <submittedName>
        <fullName evidence="2">Uncharacterized protein</fullName>
    </submittedName>
</protein>
<dbReference type="EMBL" id="PEBV01000025">
    <property type="protein sequence ID" value="PTQ52356.1"/>
    <property type="molecule type" value="Genomic_DNA"/>
</dbReference>
<comment type="caution">
    <text evidence="2">The sequence shown here is derived from an EMBL/GenBank/DDBJ whole genome shotgun (WGS) entry which is preliminary data.</text>
</comment>
<evidence type="ECO:0000313" key="2">
    <source>
        <dbReference type="EMBL" id="PTQ52356.1"/>
    </source>
</evidence>